<evidence type="ECO:0000313" key="2">
    <source>
        <dbReference type="Proteomes" id="UP001501231"/>
    </source>
</evidence>
<name>A0ABN3JWF2_9ACTN</name>
<evidence type="ECO:0000313" key="1">
    <source>
        <dbReference type="EMBL" id="GAA2442298.1"/>
    </source>
</evidence>
<gene>
    <name evidence="1" type="ORF">GCM10010191_68280</name>
</gene>
<proteinExistence type="predicted"/>
<protein>
    <submittedName>
        <fullName evidence="1">Uncharacterized protein</fullName>
    </submittedName>
</protein>
<accession>A0ABN3JWF2</accession>
<dbReference type="EMBL" id="BAAARW010000026">
    <property type="protein sequence ID" value="GAA2442298.1"/>
    <property type="molecule type" value="Genomic_DNA"/>
</dbReference>
<dbReference type="Proteomes" id="UP001501231">
    <property type="component" value="Unassembled WGS sequence"/>
</dbReference>
<keyword evidence="2" id="KW-1185">Reference proteome</keyword>
<organism evidence="1 2">
    <name type="scientific">Actinomadura vinacea</name>
    <dbReference type="NCBI Taxonomy" id="115336"/>
    <lineage>
        <taxon>Bacteria</taxon>
        <taxon>Bacillati</taxon>
        <taxon>Actinomycetota</taxon>
        <taxon>Actinomycetes</taxon>
        <taxon>Streptosporangiales</taxon>
        <taxon>Thermomonosporaceae</taxon>
        <taxon>Actinomadura</taxon>
    </lineage>
</organism>
<reference evidence="1 2" key="1">
    <citation type="journal article" date="2019" name="Int. J. Syst. Evol. Microbiol.">
        <title>The Global Catalogue of Microorganisms (GCM) 10K type strain sequencing project: providing services to taxonomists for standard genome sequencing and annotation.</title>
        <authorList>
            <consortium name="The Broad Institute Genomics Platform"/>
            <consortium name="The Broad Institute Genome Sequencing Center for Infectious Disease"/>
            <person name="Wu L."/>
            <person name="Ma J."/>
        </authorList>
    </citation>
    <scope>NUCLEOTIDE SEQUENCE [LARGE SCALE GENOMIC DNA]</scope>
    <source>
        <strain evidence="1 2">JCM 3325</strain>
    </source>
</reference>
<comment type="caution">
    <text evidence="1">The sequence shown here is derived from an EMBL/GenBank/DDBJ whole genome shotgun (WGS) entry which is preliminary data.</text>
</comment>
<sequence>MLDEIVWARPGVSVLLPPVASDVGWGSRRSRAECGPDLSLRARPWGADLVRLHAISKVWAFVNAME</sequence>